<dbReference type="OrthoDB" id="5413281at2759"/>
<dbReference type="Proteomes" id="UP000800200">
    <property type="component" value="Unassembled WGS sequence"/>
</dbReference>
<reference evidence="3" key="1">
    <citation type="journal article" date="2020" name="Stud. Mycol.">
        <title>101 Dothideomycetes genomes: a test case for predicting lifestyles and emergence of pathogens.</title>
        <authorList>
            <person name="Haridas S."/>
            <person name="Albert R."/>
            <person name="Binder M."/>
            <person name="Bloem J."/>
            <person name="Labutti K."/>
            <person name="Salamov A."/>
            <person name="Andreopoulos B."/>
            <person name="Baker S."/>
            <person name="Barry K."/>
            <person name="Bills G."/>
            <person name="Bluhm B."/>
            <person name="Cannon C."/>
            <person name="Castanera R."/>
            <person name="Culley D."/>
            <person name="Daum C."/>
            <person name="Ezra D."/>
            <person name="Gonzalez J."/>
            <person name="Henrissat B."/>
            <person name="Kuo A."/>
            <person name="Liang C."/>
            <person name="Lipzen A."/>
            <person name="Lutzoni F."/>
            <person name="Magnuson J."/>
            <person name="Mondo S."/>
            <person name="Nolan M."/>
            <person name="Ohm R."/>
            <person name="Pangilinan J."/>
            <person name="Park H.-J."/>
            <person name="Ramirez L."/>
            <person name="Alfaro M."/>
            <person name="Sun H."/>
            <person name="Tritt A."/>
            <person name="Yoshinaga Y."/>
            <person name="Zwiers L.-H."/>
            <person name="Turgeon B."/>
            <person name="Goodwin S."/>
            <person name="Spatafora J."/>
            <person name="Crous P."/>
            <person name="Grigoriev I."/>
        </authorList>
    </citation>
    <scope>NUCLEOTIDE SEQUENCE</scope>
    <source>
        <strain evidence="3">CBS 207.26</strain>
    </source>
</reference>
<evidence type="ECO:0000313" key="3">
    <source>
        <dbReference type="EMBL" id="KAF2182787.1"/>
    </source>
</evidence>
<gene>
    <name evidence="3" type="ORF">K469DRAFT_690522</name>
</gene>
<feature type="domain" description="SWIM-type" evidence="2">
    <location>
        <begin position="195"/>
        <end position="276"/>
    </location>
</feature>
<keyword evidence="1" id="KW-0862">Zinc</keyword>
<organism evidence="3 4">
    <name type="scientific">Zopfia rhizophila CBS 207.26</name>
    <dbReference type="NCBI Taxonomy" id="1314779"/>
    <lineage>
        <taxon>Eukaryota</taxon>
        <taxon>Fungi</taxon>
        <taxon>Dikarya</taxon>
        <taxon>Ascomycota</taxon>
        <taxon>Pezizomycotina</taxon>
        <taxon>Dothideomycetes</taxon>
        <taxon>Dothideomycetes incertae sedis</taxon>
        <taxon>Zopfiaceae</taxon>
        <taxon>Zopfia</taxon>
    </lineage>
</organism>
<dbReference type="InterPro" id="IPR007527">
    <property type="entry name" value="Znf_SWIM"/>
</dbReference>
<dbReference type="PROSITE" id="PS50966">
    <property type="entry name" value="ZF_SWIM"/>
    <property type="match status" value="1"/>
</dbReference>
<evidence type="ECO:0000259" key="2">
    <source>
        <dbReference type="PROSITE" id="PS50966"/>
    </source>
</evidence>
<dbReference type="EMBL" id="ML994646">
    <property type="protein sequence ID" value="KAF2182787.1"/>
    <property type="molecule type" value="Genomic_DNA"/>
</dbReference>
<keyword evidence="1" id="KW-0479">Metal-binding</keyword>
<name>A0A6A6DT00_9PEZI</name>
<sequence>MPPSTLPTSRSFITNLINSLPALPPRSANATNNAAPNPLYSAPESVKKQLFTLHVLFPNEFLPALDLLDRHLVTRFRIRKEPAEVNVADPNEGSVAEASTLMLSGENDAAQAQAEATDERSALSPITAATGATGKMDVTDAEMREPLGHLNDDDFPPTAREELDEHCDANTVYYVRSAQHRSSRYSTSYDNTTSYEVRLNAWNCSCPAFAFAAFPSIHPEPPVPRLDNQKSWQVNSEGEASVEDDNERGWLFGGMSLGEDTPPVCKHLLACVLAERCKIFEDFVEIRDISIEEAAGWAAGWGD</sequence>
<keyword evidence="1" id="KW-0863">Zinc-finger</keyword>
<evidence type="ECO:0000256" key="1">
    <source>
        <dbReference type="PROSITE-ProRule" id="PRU00325"/>
    </source>
</evidence>
<proteinExistence type="predicted"/>
<accession>A0A6A6DT00</accession>
<evidence type="ECO:0000313" key="4">
    <source>
        <dbReference type="Proteomes" id="UP000800200"/>
    </source>
</evidence>
<protein>
    <recommendedName>
        <fullName evidence="2">SWIM-type domain-containing protein</fullName>
    </recommendedName>
</protein>
<dbReference type="GO" id="GO:0008270">
    <property type="term" value="F:zinc ion binding"/>
    <property type="evidence" value="ECO:0007669"/>
    <property type="project" value="UniProtKB-KW"/>
</dbReference>
<keyword evidence="4" id="KW-1185">Reference proteome</keyword>
<dbReference type="AlphaFoldDB" id="A0A6A6DT00"/>